<organism evidence="1 2">
    <name type="scientific">Leclercia pneumoniae</name>
    <dbReference type="NCBI Taxonomy" id="2815358"/>
    <lineage>
        <taxon>Bacteria</taxon>
        <taxon>Pseudomonadati</taxon>
        <taxon>Pseudomonadota</taxon>
        <taxon>Gammaproteobacteria</taxon>
        <taxon>Enterobacterales</taxon>
        <taxon>Enterobacteriaceae</taxon>
        <taxon>Leclercia</taxon>
    </lineage>
</organism>
<dbReference type="EMBL" id="CP076838">
    <property type="protein sequence ID" value="QWW81401.1"/>
    <property type="molecule type" value="Genomic_DNA"/>
</dbReference>
<evidence type="ECO:0000313" key="1">
    <source>
        <dbReference type="EMBL" id="QWW81401.1"/>
    </source>
</evidence>
<dbReference type="Proteomes" id="UP000683497">
    <property type="component" value="Chromosome"/>
</dbReference>
<keyword evidence="2" id="KW-1185">Reference proteome</keyword>
<protein>
    <submittedName>
        <fullName evidence="1">Uncharacterized protein</fullName>
    </submittedName>
</protein>
<sequence>MPQLIWCLDNYFEEKKKDCYFVVFGRKFPIKHDDNFKKSENPPGRAALLSWFKAHYPHIAVEPVWPHSSTSLSLFFDREYDGSVTIEFDDESLRAFCEEWEDEDQNGCSRDGTFICYHLPYASYLENRG</sequence>
<evidence type="ECO:0000313" key="2">
    <source>
        <dbReference type="Proteomes" id="UP000683497"/>
    </source>
</evidence>
<dbReference type="RefSeq" id="WP_207291789.1">
    <property type="nucleotide sequence ID" value="NZ_CP071383.1"/>
</dbReference>
<gene>
    <name evidence="1" type="ORF">KQ929_09475</name>
</gene>
<reference evidence="1 2" key="1">
    <citation type="submission" date="2021-06" db="EMBL/GenBank/DDBJ databases">
        <title>Leclercia pneumoniae sp. nov.</title>
        <authorList>
            <person name="Hoenemann M."/>
            <person name="Viehweger A."/>
            <person name="Dietze N."/>
        </authorList>
    </citation>
    <scope>NUCLEOTIDE SEQUENCE [LARGE SCALE GENOMIC DNA]</scope>
    <source>
        <strain evidence="2">49125</strain>
    </source>
</reference>
<accession>A0ABX8JYR4</accession>
<proteinExistence type="predicted"/>
<name>A0ABX8JYR4_9ENTR</name>